<accession>A0A5B7DWG1</accession>
<proteinExistence type="predicted"/>
<protein>
    <submittedName>
        <fullName evidence="1">Uncharacterized protein</fullName>
    </submittedName>
</protein>
<dbReference type="OrthoDB" id="413313at2759"/>
<evidence type="ECO:0000313" key="2">
    <source>
        <dbReference type="Proteomes" id="UP000324222"/>
    </source>
</evidence>
<keyword evidence="2" id="KW-1185">Reference proteome</keyword>
<gene>
    <name evidence="1" type="ORF">E2C01_018540</name>
</gene>
<dbReference type="AlphaFoldDB" id="A0A5B7DWG1"/>
<reference evidence="1 2" key="1">
    <citation type="submission" date="2019-05" db="EMBL/GenBank/DDBJ databases">
        <title>Another draft genome of Portunus trituberculatus and its Hox gene families provides insights of decapod evolution.</title>
        <authorList>
            <person name="Jeong J.-H."/>
            <person name="Song I."/>
            <person name="Kim S."/>
            <person name="Choi T."/>
            <person name="Kim D."/>
            <person name="Ryu S."/>
            <person name="Kim W."/>
        </authorList>
    </citation>
    <scope>NUCLEOTIDE SEQUENCE [LARGE SCALE GENOMIC DNA]</scope>
    <source>
        <tissue evidence="1">Muscle</tissue>
    </source>
</reference>
<dbReference type="Proteomes" id="UP000324222">
    <property type="component" value="Unassembled WGS sequence"/>
</dbReference>
<name>A0A5B7DWG1_PORTR</name>
<evidence type="ECO:0000313" key="1">
    <source>
        <dbReference type="EMBL" id="MPC25429.1"/>
    </source>
</evidence>
<organism evidence="1 2">
    <name type="scientific">Portunus trituberculatus</name>
    <name type="common">Swimming crab</name>
    <name type="synonym">Neptunus trituberculatus</name>
    <dbReference type="NCBI Taxonomy" id="210409"/>
    <lineage>
        <taxon>Eukaryota</taxon>
        <taxon>Metazoa</taxon>
        <taxon>Ecdysozoa</taxon>
        <taxon>Arthropoda</taxon>
        <taxon>Crustacea</taxon>
        <taxon>Multicrustacea</taxon>
        <taxon>Malacostraca</taxon>
        <taxon>Eumalacostraca</taxon>
        <taxon>Eucarida</taxon>
        <taxon>Decapoda</taxon>
        <taxon>Pleocyemata</taxon>
        <taxon>Brachyura</taxon>
        <taxon>Eubrachyura</taxon>
        <taxon>Portunoidea</taxon>
        <taxon>Portunidae</taxon>
        <taxon>Portuninae</taxon>
        <taxon>Portunus</taxon>
    </lineage>
</organism>
<sequence>MSVRLRGRRLAACFVLFGVATFGVYHLIALHTQVDVHDRVYLRLLIQAQDCFRITTPLLLIGCGGKCRWTITVAAHQGLHTINGNCDKWNTTNHLCCLSKCGLKGNKSIRR</sequence>
<dbReference type="EMBL" id="VSRR010001460">
    <property type="protein sequence ID" value="MPC25429.1"/>
    <property type="molecule type" value="Genomic_DNA"/>
</dbReference>
<comment type="caution">
    <text evidence="1">The sequence shown here is derived from an EMBL/GenBank/DDBJ whole genome shotgun (WGS) entry which is preliminary data.</text>
</comment>